<feature type="region of interest" description="Disordered" evidence="17">
    <location>
        <begin position="1"/>
        <end position="24"/>
    </location>
</feature>
<keyword evidence="7" id="KW-1133">Transmembrane helix</keyword>
<dbReference type="PANTHER" id="PTHR23058">
    <property type="entry name" value="PEROXISOMAL MEMBRANE PROTEIN PEX14"/>
    <property type="match status" value="1"/>
</dbReference>
<keyword evidence="4" id="KW-0597">Phosphoprotein</keyword>
<dbReference type="GO" id="GO:0048487">
    <property type="term" value="F:beta-tubulin binding"/>
    <property type="evidence" value="ECO:0007669"/>
    <property type="project" value="Ensembl"/>
</dbReference>
<dbReference type="InParanoid" id="F6SDL5"/>
<organism evidence="19 20">
    <name type="scientific">Equus caballus</name>
    <name type="common">Horse</name>
    <dbReference type="NCBI Taxonomy" id="9796"/>
    <lineage>
        <taxon>Eukaryota</taxon>
        <taxon>Metazoa</taxon>
        <taxon>Chordata</taxon>
        <taxon>Craniata</taxon>
        <taxon>Vertebrata</taxon>
        <taxon>Euteleostomi</taxon>
        <taxon>Mammalia</taxon>
        <taxon>Eutheria</taxon>
        <taxon>Laurasiatheria</taxon>
        <taxon>Perissodactyla</taxon>
        <taxon>Equidae</taxon>
        <taxon>Equus</taxon>
    </lineage>
</organism>
<dbReference type="STRING" id="9796.ENSECAP00000010049"/>
<proteinExistence type="inferred from homology"/>
<evidence type="ECO:0000256" key="2">
    <source>
        <dbReference type="ARBA" id="ARBA00005443"/>
    </source>
</evidence>
<dbReference type="PaxDb" id="9796-ENSECAP00000010049"/>
<reference evidence="19" key="2">
    <citation type="submission" date="2025-08" db="UniProtKB">
        <authorList>
            <consortium name="Ensembl"/>
        </authorList>
    </citation>
    <scope>IDENTIFICATION</scope>
    <source>
        <strain evidence="19">Thoroughbred</strain>
    </source>
</reference>
<evidence type="ECO:0000256" key="8">
    <source>
        <dbReference type="ARBA" id="ARBA00022990"/>
    </source>
</evidence>
<evidence type="ECO:0000256" key="10">
    <source>
        <dbReference type="ARBA" id="ARBA00023136"/>
    </source>
</evidence>
<evidence type="ECO:0000313" key="20">
    <source>
        <dbReference type="Proteomes" id="UP000002281"/>
    </source>
</evidence>
<dbReference type="Ensembl" id="ENSECAT00000012723.4">
    <property type="protein sequence ID" value="ENSECAP00000010049.2"/>
    <property type="gene ID" value="ENSECAG00000012139.4"/>
</dbReference>
<evidence type="ECO:0000256" key="6">
    <source>
        <dbReference type="ARBA" id="ARBA00022927"/>
    </source>
</evidence>
<keyword evidence="9" id="KW-0811">Translocation</keyword>
<dbReference type="GO" id="GO:0032991">
    <property type="term" value="C:protein-containing complex"/>
    <property type="evidence" value="ECO:0007669"/>
    <property type="project" value="Ensembl"/>
</dbReference>
<dbReference type="InterPro" id="IPR006785">
    <property type="entry name" value="Pex14_N"/>
</dbReference>
<dbReference type="GO" id="GO:0008017">
    <property type="term" value="F:microtubule binding"/>
    <property type="evidence" value="ECO:0007669"/>
    <property type="project" value="Ensembl"/>
</dbReference>
<dbReference type="GO" id="GO:0001650">
    <property type="term" value="C:fibrillar center"/>
    <property type="evidence" value="ECO:0007669"/>
    <property type="project" value="Ensembl"/>
</dbReference>
<dbReference type="GO" id="GO:0005778">
    <property type="term" value="C:peroxisomal membrane"/>
    <property type="evidence" value="ECO:0007669"/>
    <property type="project" value="UniProtKB-SubCell"/>
</dbReference>
<dbReference type="GO" id="GO:0034453">
    <property type="term" value="P:microtubule anchoring"/>
    <property type="evidence" value="ECO:0007669"/>
    <property type="project" value="Ensembl"/>
</dbReference>
<dbReference type="Gene3D" id="1.10.10.10">
    <property type="entry name" value="Winged helix-like DNA-binding domain superfamily/Winged helix DNA-binding domain"/>
    <property type="match status" value="1"/>
</dbReference>
<dbReference type="Pfam" id="PF04695">
    <property type="entry name" value="Pex14_N"/>
    <property type="match status" value="1"/>
</dbReference>
<reference evidence="19 20" key="1">
    <citation type="journal article" date="2009" name="Science">
        <title>Genome sequence, comparative analysis, and population genetics of the domestic horse.</title>
        <authorList>
            <consortium name="Broad Institute Genome Sequencing Platform"/>
            <consortium name="Broad Institute Whole Genome Assembly Team"/>
            <person name="Wade C.M."/>
            <person name="Giulotto E."/>
            <person name="Sigurdsson S."/>
            <person name="Zoli M."/>
            <person name="Gnerre S."/>
            <person name="Imsland F."/>
            <person name="Lear T.L."/>
            <person name="Adelson D.L."/>
            <person name="Bailey E."/>
            <person name="Bellone R.R."/>
            <person name="Bloecker H."/>
            <person name="Distl O."/>
            <person name="Edgar R.C."/>
            <person name="Garber M."/>
            <person name="Leeb T."/>
            <person name="Mauceli E."/>
            <person name="MacLeod J.N."/>
            <person name="Penedo M.C.T."/>
            <person name="Raison J.M."/>
            <person name="Sharpe T."/>
            <person name="Vogel J."/>
            <person name="Andersson L."/>
            <person name="Antczak D.F."/>
            <person name="Biagi T."/>
            <person name="Binns M.M."/>
            <person name="Chowdhary B.P."/>
            <person name="Coleman S.J."/>
            <person name="Della Valle G."/>
            <person name="Fryc S."/>
            <person name="Guerin G."/>
            <person name="Hasegawa T."/>
            <person name="Hill E.W."/>
            <person name="Jurka J."/>
            <person name="Kiialainen A."/>
            <person name="Lindgren G."/>
            <person name="Liu J."/>
            <person name="Magnani E."/>
            <person name="Mickelson J.R."/>
            <person name="Murray J."/>
            <person name="Nergadze S.G."/>
            <person name="Onofrio R."/>
            <person name="Pedroni S."/>
            <person name="Piras M.F."/>
            <person name="Raudsepp T."/>
            <person name="Rocchi M."/>
            <person name="Roeed K.H."/>
            <person name="Ryder O.A."/>
            <person name="Searle S."/>
            <person name="Skow L."/>
            <person name="Swinburne J.E."/>
            <person name="Syvaenen A.C."/>
            <person name="Tozaki T."/>
            <person name="Valberg S.J."/>
            <person name="Vaudin M."/>
            <person name="White J.R."/>
            <person name="Zody M.C."/>
            <person name="Lander E.S."/>
            <person name="Lindblad-Toh K."/>
        </authorList>
    </citation>
    <scope>NUCLEOTIDE SEQUENCE [LARGE SCALE GENOMIC DNA]</scope>
    <source>
        <strain evidence="19 20">Thoroughbred</strain>
    </source>
</reference>
<dbReference type="HOGENOM" id="CLU_065928_0_0_1"/>
<dbReference type="GO" id="GO:0034614">
    <property type="term" value="P:cellular response to reactive oxygen species"/>
    <property type="evidence" value="ECO:0007669"/>
    <property type="project" value="Ensembl"/>
</dbReference>
<keyword evidence="16" id="KW-0175">Coiled coil</keyword>
<evidence type="ECO:0000313" key="21">
    <source>
        <dbReference type="VGNC" id="VGNC:21324"/>
    </source>
</evidence>
<dbReference type="GO" id="GO:0005102">
    <property type="term" value="F:signaling receptor binding"/>
    <property type="evidence" value="ECO:0007669"/>
    <property type="project" value="Ensembl"/>
</dbReference>
<evidence type="ECO:0000256" key="16">
    <source>
        <dbReference type="SAM" id="Coils"/>
    </source>
</evidence>
<feature type="compositionally biased region" description="Low complexity" evidence="17">
    <location>
        <begin position="265"/>
        <end position="277"/>
    </location>
</feature>
<dbReference type="GeneTree" id="ENSGT00390000015047"/>
<protein>
    <recommendedName>
        <fullName evidence="12 15">Peroxisomal membrane protein PEX14</fullName>
    </recommendedName>
    <alternativeName>
        <fullName evidence="15">Peroxin-14</fullName>
    </alternativeName>
</protein>
<evidence type="ECO:0000256" key="11">
    <source>
        <dbReference type="ARBA" id="ARBA00023140"/>
    </source>
</evidence>
<evidence type="ECO:0000256" key="9">
    <source>
        <dbReference type="ARBA" id="ARBA00023010"/>
    </source>
</evidence>
<dbReference type="PANTHER" id="PTHR23058:SF0">
    <property type="entry name" value="PEROXISOMAL MEMBRANE PROTEIN PEX14"/>
    <property type="match status" value="1"/>
</dbReference>
<dbReference type="InterPro" id="IPR036388">
    <property type="entry name" value="WH-like_DNA-bd_sf"/>
</dbReference>
<dbReference type="GO" id="GO:0065003">
    <property type="term" value="P:protein-containing complex assembly"/>
    <property type="evidence" value="ECO:0007669"/>
    <property type="project" value="Ensembl"/>
</dbReference>
<feature type="compositionally biased region" description="Low complexity" evidence="17">
    <location>
        <begin position="1"/>
        <end position="15"/>
    </location>
</feature>
<evidence type="ECO:0000256" key="3">
    <source>
        <dbReference type="ARBA" id="ARBA00022448"/>
    </source>
</evidence>
<keyword evidence="10 15" id="KW-0472">Membrane</keyword>
<dbReference type="GO" id="GO:0042802">
    <property type="term" value="F:identical protein binding"/>
    <property type="evidence" value="ECO:0007669"/>
    <property type="project" value="Ensembl"/>
</dbReference>
<dbReference type="Bgee" id="ENSECAG00000012139">
    <property type="expression patterns" value="Expressed in trophoblast and 23 other cell types or tissues"/>
</dbReference>
<evidence type="ECO:0000259" key="18">
    <source>
        <dbReference type="Pfam" id="PF04695"/>
    </source>
</evidence>
<gene>
    <name evidence="19 21" type="primary">PEX14</name>
</gene>
<dbReference type="GO" id="GO:0016560">
    <property type="term" value="P:protein import into peroxisome matrix, docking"/>
    <property type="evidence" value="ECO:0007669"/>
    <property type="project" value="UniProtKB-UniRule"/>
</dbReference>
<evidence type="ECO:0000256" key="5">
    <source>
        <dbReference type="ARBA" id="ARBA00022692"/>
    </source>
</evidence>
<evidence type="ECO:0000256" key="4">
    <source>
        <dbReference type="ARBA" id="ARBA00022553"/>
    </source>
</evidence>
<comment type="similarity">
    <text evidence="2 15">Belongs to the peroxin-14 family.</text>
</comment>
<comment type="subunit">
    <text evidence="14">Interacts with PEX13; forming the PEX13-PEX14 docking complex. Interacts with PEX5 (via WxxxF/Y motifs). Interacts with PEX19. Interacts with tubulin.</text>
</comment>
<evidence type="ECO:0000256" key="15">
    <source>
        <dbReference type="RuleBase" id="RU367032"/>
    </source>
</evidence>
<dbReference type="GO" id="GO:0016561">
    <property type="term" value="P:protein import into peroxisome matrix, translocation"/>
    <property type="evidence" value="ECO:0007669"/>
    <property type="project" value="Ensembl"/>
</dbReference>
<evidence type="ECO:0000256" key="14">
    <source>
        <dbReference type="ARBA" id="ARBA00065694"/>
    </source>
</evidence>
<dbReference type="AlphaFoldDB" id="F6SDL5"/>
<evidence type="ECO:0000256" key="12">
    <source>
        <dbReference type="ARBA" id="ARBA00029502"/>
    </source>
</evidence>
<dbReference type="GO" id="GO:0016562">
    <property type="term" value="P:protein import into peroxisome matrix, receptor recycling"/>
    <property type="evidence" value="ECO:0007669"/>
    <property type="project" value="Ensembl"/>
</dbReference>
<sequence length="412" mass="44753">MASSEQAEQPSQSNSTPGSENVVPREPLIATAVKFLQNSRVRQSPLATRRAFLKKKGLTDEEIDLAFQQSGTAADEPSSLGPATQVVPVQPPHLISQPYSPGGSRWRDYGALAIIMAGIAFGFHQLYKKYLLPLIMGGREDRKQLERMEASLSELSGSVAQTVTQLQTTLASVQELLIQQQQKVQELAHELATAKATTSTNWILESQNINELKSEINSLKGLLLNRRQFPPSPSAPKIPSWQIPVKSPPPSSPAAVNHHSSSDISPVSNESTSSSPVKEGHSPEGSTATYHLLGPQEEGEGVVDVKGQPQPCAPLWARAFQGPTARSCATDAALVCLSQPHSALSSSRMKSHCTSDDLACRVVAQLPPWRDVVLTPTSEPGIRAFLSVPPTQKHMFTCVIRYKFQNIRYDCI</sequence>
<comment type="function">
    <text evidence="13">Component of the PEX13-PEX14 docking complex, a translocon channel that specifically mediates the import of peroxisomal cargo proteins bound to PEX5 receptor. The PEX13-PEX14 docking complex forms a large import pore which can be opened to a diameter of about 9 nm. Mechanistically, PEX5 receptor along with cargo proteins associates with the PEX14 subunit of the PEX13-PEX14 docking complex in the cytosol, leading to the insertion of the receptor into the organelle membrane with the concomitant translocation of the cargo into the peroxisome matrix. Plays a key role for peroxisome movement through a direct interaction with tubulin.</text>
</comment>
<dbReference type="GO" id="GO:0044721">
    <property type="term" value="P:protein import into peroxisome matrix, substrate release"/>
    <property type="evidence" value="ECO:0007669"/>
    <property type="project" value="Ensembl"/>
</dbReference>
<evidence type="ECO:0000256" key="13">
    <source>
        <dbReference type="ARBA" id="ARBA00055057"/>
    </source>
</evidence>
<feature type="domain" description="Peroxisome membrane anchor protein Pex14p N-terminal" evidence="18">
    <location>
        <begin position="25"/>
        <end position="68"/>
    </location>
</feature>
<dbReference type="GO" id="GO:0003714">
    <property type="term" value="F:transcription corepressor activity"/>
    <property type="evidence" value="ECO:0007669"/>
    <property type="project" value="Ensembl"/>
</dbReference>
<dbReference type="InterPro" id="IPR025655">
    <property type="entry name" value="PEX14"/>
</dbReference>
<keyword evidence="6 15" id="KW-0653">Protein transport</keyword>
<dbReference type="GO" id="GO:0036250">
    <property type="term" value="P:peroxisome transport along microtubule"/>
    <property type="evidence" value="ECO:0007669"/>
    <property type="project" value="Ensembl"/>
</dbReference>
<name>F6SDL5_HORSE</name>
<accession>F6SDL5</accession>
<keyword evidence="8" id="KW-0007">Acetylation</keyword>
<evidence type="ECO:0000313" key="19">
    <source>
        <dbReference type="Ensembl" id="ENSECAP00000010049.2"/>
    </source>
</evidence>
<evidence type="ECO:0000256" key="1">
    <source>
        <dbReference type="ARBA" id="ARBA00004549"/>
    </source>
</evidence>
<keyword evidence="11 15" id="KW-0576">Peroxisome</keyword>
<keyword evidence="20" id="KW-1185">Reference proteome</keyword>
<dbReference type="GO" id="GO:0008320">
    <property type="term" value="F:protein transmembrane transporter activity"/>
    <property type="evidence" value="ECO:0007669"/>
    <property type="project" value="Ensembl"/>
</dbReference>
<reference evidence="19" key="3">
    <citation type="submission" date="2025-09" db="UniProtKB">
        <authorList>
            <consortium name="Ensembl"/>
        </authorList>
    </citation>
    <scope>IDENTIFICATION</scope>
    <source>
        <strain evidence="19">Thoroughbred</strain>
    </source>
</reference>
<keyword evidence="5" id="KW-0812">Transmembrane</keyword>
<dbReference type="Proteomes" id="UP000002281">
    <property type="component" value="Chromosome 2"/>
</dbReference>
<dbReference type="FunFam" id="1.10.10.10:FF:000296">
    <property type="entry name" value="Peroxisomal membrane protein PEX14"/>
    <property type="match status" value="1"/>
</dbReference>
<feature type="coiled-coil region" evidence="16">
    <location>
        <begin position="170"/>
        <end position="197"/>
    </location>
</feature>
<evidence type="ECO:0000256" key="17">
    <source>
        <dbReference type="SAM" id="MobiDB-lite"/>
    </source>
</evidence>
<keyword evidence="3 15" id="KW-0813">Transport</keyword>
<feature type="region of interest" description="Disordered" evidence="17">
    <location>
        <begin position="230"/>
        <end position="291"/>
    </location>
</feature>
<dbReference type="GO" id="GO:0043335">
    <property type="term" value="P:protein unfolding"/>
    <property type="evidence" value="ECO:0007669"/>
    <property type="project" value="Ensembl"/>
</dbReference>
<dbReference type="VGNC" id="VGNC:21324">
    <property type="gene designation" value="PEX14"/>
</dbReference>
<evidence type="ECO:0000256" key="7">
    <source>
        <dbReference type="ARBA" id="ARBA00022989"/>
    </source>
</evidence>
<comment type="subcellular location">
    <subcellularLocation>
        <location evidence="1">Peroxisome membrane</location>
        <topology evidence="1">Single-pass membrane protein</topology>
    </subcellularLocation>
</comment>